<keyword evidence="4" id="KW-0677">Repeat</keyword>
<feature type="transmembrane region" description="Helical" evidence="12">
    <location>
        <begin position="333"/>
        <end position="352"/>
    </location>
</feature>
<feature type="compositionally biased region" description="Low complexity" evidence="11">
    <location>
        <begin position="562"/>
        <end position="575"/>
    </location>
</feature>
<gene>
    <name evidence="15" type="ORF">CLV35_0769</name>
</gene>
<feature type="binding site" evidence="10">
    <location>
        <position position="42"/>
    </location>
    <ligand>
        <name>ATP</name>
        <dbReference type="ChEBI" id="CHEBI:30616"/>
    </ligand>
</feature>
<evidence type="ECO:0000313" key="15">
    <source>
        <dbReference type="EMBL" id="RKS80340.1"/>
    </source>
</evidence>
<dbReference type="PROSITE" id="PS51178">
    <property type="entry name" value="PASTA"/>
    <property type="match status" value="3"/>
</dbReference>
<proteinExistence type="predicted"/>
<evidence type="ECO:0000256" key="5">
    <source>
        <dbReference type="ARBA" id="ARBA00022741"/>
    </source>
</evidence>
<evidence type="ECO:0000256" key="2">
    <source>
        <dbReference type="ARBA" id="ARBA00022527"/>
    </source>
</evidence>
<organism evidence="15 16">
    <name type="scientific">Motilibacter peucedani</name>
    <dbReference type="NCBI Taxonomy" id="598650"/>
    <lineage>
        <taxon>Bacteria</taxon>
        <taxon>Bacillati</taxon>
        <taxon>Actinomycetota</taxon>
        <taxon>Actinomycetes</taxon>
        <taxon>Motilibacterales</taxon>
        <taxon>Motilibacteraceae</taxon>
        <taxon>Motilibacter</taxon>
    </lineage>
</organism>
<dbReference type="Proteomes" id="UP000281955">
    <property type="component" value="Unassembled WGS sequence"/>
</dbReference>
<feature type="domain" description="PASTA" evidence="14">
    <location>
        <begin position="357"/>
        <end position="423"/>
    </location>
</feature>
<evidence type="ECO:0000256" key="9">
    <source>
        <dbReference type="ARBA" id="ARBA00048679"/>
    </source>
</evidence>
<dbReference type="EC" id="2.7.11.1" evidence="1"/>
<dbReference type="Gene3D" id="3.30.200.20">
    <property type="entry name" value="Phosphorylase Kinase, domain 1"/>
    <property type="match status" value="1"/>
</dbReference>
<dbReference type="Gene3D" id="1.10.510.10">
    <property type="entry name" value="Transferase(Phosphotransferase) domain 1"/>
    <property type="match status" value="1"/>
</dbReference>
<keyword evidence="12" id="KW-1133">Transmembrane helix</keyword>
<dbReference type="InterPro" id="IPR005543">
    <property type="entry name" value="PASTA_dom"/>
</dbReference>
<dbReference type="PANTHER" id="PTHR43289">
    <property type="entry name" value="MITOGEN-ACTIVATED PROTEIN KINASE KINASE KINASE 20-RELATED"/>
    <property type="match status" value="1"/>
</dbReference>
<comment type="catalytic activity">
    <reaction evidence="9">
        <text>L-seryl-[protein] + ATP = O-phospho-L-seryl-[protein] + ADP + H(+)</text>
        <dbReference type="Rhea" id="RHEA:17989"/>
        <dbReference type="Rhea" id="RHEA-COMP:9863"/>
        <dbReference type="Rhea" id="RHEA-COMP:11604"/>
        <dbReference type="ChEBI" id="CHEBI:15378"/>
        <dbReference type="ChEBI" id="CHEBI:29999"/>
        <dbReference type="ChEBI" id="CHEBI:30616"/>
        <dbReference type="ChEBI" id="CHEBI:83421"/>
        <dbReference type="ChEBI" id="CHEBI:456216"/>
        <dbReference type="EC" id="2.7.11.1"/>
    </reaction>
</comment>
<comment type="catalytic activity">
    <reaction evidence="8">
        <text>L-threonyl-[protein] + ATP = O-phospho-L-threonyl-[protein] + ADP + H(+)</text>
        <dbReference type="Rhea" id="RHEA:46608"/>
        <dbReference type="Rhea" id="RHEA-COMP:11060"/>
        <dbReference type="Rhea" id="RHEA-COMP:11605"/>
        <dbReference type="ChEBI" id="CHEBI:15378"/>
        <dbReference type="ChEBI" id="CHEBI:30013"/>
        <dbReference type="ChEBI" id="CHEBI:30616"/>
        <dbReference type="ChEBI" id="CHEBI:61977"/>
        <dbReference type="ChEBI" id="CHEBI:456216"/>
        <dbReference type="EC" id="2.7.11.1"/>
    </reaction>
</comment>
<keyword evidence="6 15" id="KW-0418">Kinase</keyword>
<dbReference type="EMBL" id="RBWV01000009">
    <property type="protein sequence ID" value="RKS80340.1"/>
    <property type="molecule type" value="Genomic_DNA"/>
</dbReference>
<evidence type="ECO:0000256" key="7">
    <source>
        <dbReference type="ARBA" id="ARBA00022840"/>
    </source>
</evidence>
<feature type="domain" description="Protein kinase" evidence="13">
    <location>
        <begin position="13"/>
        <end position="285"/>
    </location>
</feature>
<dbReference type="FunCoup" id="A0A420XUB1">
    <property type="interactions" value="2"/>
</dbReference>
<dbReference type="CDD" id="cd06577">
    <property type="entry name" value="PASTA_pknB"/>
    <property type="match status" value="3"/>
</dbReference>
<dbReference type="SMART" id="SM00740">
    <property type="entry name" value="PASTA"/>
    <property type="match status" value="3"/>
</dbReference>
<dbReference type="InterPro" id="IPR000719">
    <property type="entry name" value="Prot_kinase_dom"/>
</dbReference>
<dbReference type="GO" id="GO:0004674">
    <property type="term" value="F:protein serine/threonine kinase activity"/>
    <property type="evidence" value="ECO:0007669"/>
    <property type="project" value="UniProtKB-KW"/>
</dbReference>
<dbReference type="Pfam" id="PF03793">
    <property type="entry name" value="PASTA"/>
    <property type="match status" value="2"/>
</dbReference>
<dbReference type="PROSITE" id="PS00108">
    <property type="entry name" value="PROTEIN_KINASE_ST"/>
    <property type="match status" value="1"/>
</dbReference>
<keyword evidence="3" id="KW-0808">Transferase</keyword>
<keyword evidence="5 10" id="KW-0547">Nucleotide-binding</keyword>
<dbReference type="CDD" id="cd14014">
    <property type="entry name" value="STKc_PknB_like"/>
    <property type="match status" value="1"/>
</dbReference>
<dbReference type="GO" id="GO:0045717">
    <property type="term" value="P:negative regulation of fatty acid biosynthetic process"/>
    <property type="evidence" value="ECO:0007669"/>
    <property type="project" value="UniProtKB-ARBA"/>
</dbReference>
<keyword evidence="12" id="KW-0812">Transmembrane</keyword>
<keyword evidence="16" id="KW-1185">Reference proteome</keyword>
<dbReference type="InterPro" id="IPR008271">
    <property type="entry name" value="Ser/Thr_kinase_AS"/>
</dbReference>
<dbReference type="NCBIfam" id="NF033483">
    <property type="entry name" value="PknB_PASTA_kin"/>
    <property type="match status" value="1"/>
</dbReference>
<reference evidence="15 16" key="1">
    <citation type="submission" date="2018-10" db="EMBL/GenBank/DDBJ databases">
        <title>Genomic Encyclopedia of Archaeal and Bacterial Type Strains, Phase II (KMG-II): from individual species to whole genera.</title>
        <authorList>
            <person name="Goeker M."/>
        </authorList>
    </citation>
    <scope>NUCLEOTIDE SEQUENCE [LARGE SCALE GENOMIC DNA]</scope>
    <source>
        <strain evidence="15 16">RP-AC37</strain>
    </source>
</reference>
<evidence type="ECO:0000256" key="4">
    <source>
        <dbReference type="ARBA" id="ARBA00022737"/>
    </source>
</evidence>
<keyword evidence="7 10" id="KW-0067">ATP-binding</keyword>
<feature type="domain" description="PASTA" evidence="14">
    <location>
        <begin position="490"/>
        <end position="559"/>
    </location>
</feature>
<sequence length="588" mass="61951">MSETPPVVLGGRYEVREVLGRGGMAEVHRALDLRLGRIVAVKMLRADLARDPEFQDRFRREAQSAASLNHPTIVAVYDTGEDVVNGARVPFIVMELVEGATLRDLLASGRRLLPERALEITAGILTALDYSHRHGIVHRDIKPANVMLTPRGDIKVMDFGIARAVAEATSAMTQGSAVVGTAQYLSPEQARGEQVDARTDLYSTGCVLFELLTGRPPFVGESPVSVAYQHARELAPAPSTIDPAISRSVDLVVLKALAKERTDRYQTAAEMRADVERARGGGAVLARPTDGTMATTVLPPVAARTTVQRGVPVERVVERREVPPPPPRRHGGAYLLLALAVLAVVAGGIVLAQRYFVNDKVLVPNVSNMTVQEATARLVAGHLTVNPKTTPRPDAQVPENNVVDTDPKGSVKKGTQVTLIVSSGPDKVKVPSVVTKDYSEAADDLQALGLVPVPTPTDSAEDKGTVLAQDPAPNTPVLPGTTVKVQVASGKVPVPNVVGKARLDAIQTLAASDGHFGYSSRSVAVTDPGQDGVVQSTIPDTSQGTSAPKGSKIILVIGKYTAPPQSSPPASEQPPAGGGDASSQPQPS</sequence>
<dbReference type="AlphaFoldDB" id="A0A420XUB1"/>
<evidence type="ECO:0000256" key="8">
    <source>
        <dbReference type="ARBA" id="ARBA00047899"/>
    </source>
</evidence>
<evidence type="ECO:0000259" key="13">
    <source>
        <dbReference type="PROSITE" id="PS50011"/>
    </source>
</evidence>
<evidence type="ECO:0000313" key="16">
    <source>
        <dbReference type="Proteomes" id="UP000281955"/>
    </source>
</evidence>
<dbReference type="InterPro" id="IPR017441">
    <property type="entry name" value="Protein_kinase_ATP_BS"/>
</dbReference>
<feature type="region of interest" description="Disordered" evidence="11">
    <location>
        <begin position="385"/>
        <end position="410"/>
    </location>
</feature>
<evidence type="ECO:0000256" key="12">
    <source>
        <dbReference type="SAM" id="Phobius"/>
    </source>
</evidence>
<dbReference type="Gene3D" id="3.30.10.20">
    <property type="match status" value="3"/>
</dbReference>
<dbReference type="PROSITE" id="PS00107">
    <property type="entry name" value="PROTEIN_KINASE_ATP"/>
    <property type="match status" value="1"/>
</dbReference>
<evidence type="ECO:0000256" key="3">
    <source>
        <dbReference type="ARBA" id="ARBA00022679"/>
    </source>
</evidence>
<keyword evidence="12" id="KW-0472">Membrane</keyword>
<dbReference type="PANTHER" id="PTHR43289:SF6">
    <property type="entry name" value="SERINE_THREONINE-PROTEIN KINASE NEKL-3"/>
    <property type="match status" value="1"/>
</dbReference>
<dbReference type="RefSeq" id="WP_121192040.1">
    <property type="nucleotide sequence ID" value="NZ_RBWV01000009.1"/>
</dbReference>
<accession>A0A420XUB1</accession>
<dbReference type="SUPFAM" id="SSF56112">
    <property type="entry name" value="Protein kinase-like (PK-like)"/>
    <property type="match status" value="1"/>
</dbReference>
<dbReference type="FunFam" id="3.30.200.20:FF:000035">
    <property type="entry name" value="Serine/threonine protein kinase Stk1"/>
    <property type="match status" value="1"/>
</dbReference>
<evidence type="ECO:0000259" key="14">
    <source>
        <dbReference type="PROSITE" id="PS51178"/>
    </source>
</evidence>
<evidence type="ECO:0000256" key="6">
    <source>
        <dbReference type="ARBA" id="ARBA00022777"/>
    </source>
</evidence>
<protein>
    <recommendedName>
        <fullName evidence="1">non-specific serine/threonine protein kinase</fullName>
        <ecNumber evidence="1">2.7.11.1</ecNumber>
    </recommendedName>
</protein>
<dbReference type="SMART" id="SM00220">
    <property type="entry name" value="S_TKc"/>
    <property type="match status" value="1"/>
</dbReference>
<evidence type="ECO:0000256" key="10">
    <source>
        <dbReference type="PROSITE-ProRule" id="PRU10141"/>
    </source>
</evidence>
<evidence type="ECO:0000256" key="1">
    <source>
        <dbReference type="ARBA" id="ARBA00012513"/>
    </source>
</evidence>
<feature type="region of interest" description="Disordered" evidence="11">
    <location>
        <begin position="527"/>
        <end position="588"/>
    </location>
</feature>
<dbReference type="GO" id="GO:0005524">
    <property type="term" value="F:ATP binding"/>
    <property type="evidence" value="ECO:0007669"/>
    <property type="project" value="UniProtKB-UniRule"/>
</dbReference>
<dbReference type="InParanoid" id="A0A420XUB1"/>
<dbReference type="InterPro" id="IPR011009">
    <property type="entry name" value="Kinase-like_dom_sf"/>
</dbReference>
<dbReference type="PROSITE" id="PS50011">
    <property type="entry name" value="PROTEIN_KINASE_DOM"/>
    <property type="match status" value="1"/>
</dbReference>
<comment type="caution">
    <text evidence="15">The sequence shown here is derived from an EMBL/GenBank/DDBJ whole genome shotgun (WGS) entry which is preliminary data.</text>
</comment>
<evidence type="ECO:0000256" key="11">
    <source>
        <dbReference type="SAM" id="MobiDB-lite"/>
    </source>
</evidence>
<name>A0A420XUB1_9ACTN</name>
<dbReference type="FunFam" id="1.10.510.10:FF:000021">
    <property type="entry name" value="Serine/threonine protein kinase"/>
    <property type="match status" value="1"/>
</dbReference>
<keyword evidence="2" id="KW-0723">Serine/threonine-protein kinase</keyword>
<dbReference type="OrthoDB" id="9762169at2"/>
<feature type="compositionally biased region" description="Polar residues" evidence="11">
    <location>
        <begin position="533"/>
        <end position="548"/>
    </location>
</feature>
<feature type="domain" description="PASTA" evidence="14">
    <location>
        <begin position="424"/>
        <end position="489"/>
    </location>
</feature>
<dbReference type="Pfam" id="PF00069">
    <property type="entry name" value="Pkinase"/>
    <property type="match status" value="1"/>
</dbReference>